<dbReference type="Proteomes" id="UP000521943">
    <property type="component" value="Unassembled WGS sequence"/>
</dbReference>
<dbReference type="InterPro" id="IPR032710">
    <property type="entry name" value="NTF2-like_dom_sf"/>
</dbReference>
<evidence type="ECO:0000256" key="1">
    <source>
        <dbReference type="SAM" id="MobiDB-lite"/>
    </source>
</evidence>
<accession>A0A8H6HHW0</accession>
<reference evidence="3 4" key="1">
    <citation type="submission" date="2020-07" db="EMBL/GenBank/DDBJ databases">
        <title>Comparative genomics of pyrophilous fungi reveals a link between fire events and developmental genes.</title>
        <authorList>
            <consortium name="DOE Joint Genome Institute"/>
            <person name="Steindorff A.S."/>
            <person name="Carver A."/>
            <person name="Calhoun S."/>
            <person name="Stillman K."/>
            <person name="Liu H."/>
            <person name="Lipzen A."/>
            <person name="Pangilinan J."/>
            <person name="Labutti K."/>
            <person name="Bruns T.D."/>
            <person name="Grigoriev I.V."/>
        </authorList>
    </citation>
    <scope>NUCLEOTIDE SEQUENCE [LARGE SCALE GENOMIC DNA]</scope>
    <source>
        <strain evidence="3 4">CBS 144469</strain>
    </source>
</reference>
<evidence type="ECO:0000259" key="2">
    <source>
        <dbReference type="Pfam" id="PF12680"/>
    </source>
</evidence>
<sequence>MSSTSSPSPPCFNPGESPNISFSRPRAPSPYMKALLKYVDAVNQRDFEAMESVFDEALEHRILPKSLERPVLTKRLYGEYWRGVMALFERFETKVIEVIEAGDKMTVHASSSGTSLSGTPYRNEYVLMIHFTPPVEAGGLPRMRYLKEFVDSGFSMRFFKEERERQRVAREGVVGAFS</sequence>
<proteinExistence type="predicted"/>
<comment type="caution">
    <text evidence="3">The sequence shown here is derived from an EMBL/GenBank/DDBJ whole genome shotgun (WGS) entry which is preliminary data.</text>
</comment>
<dbReference type="PANTHER" id="PTHR39598:SF1">
    <property type="entry name" value="AUSTINOID BIOSYNTHESIS CLUSTERS PROTEIN F-RELATED"/>
    <property type="match status" value="1"/>
</dbReference>
<protein>
    <recommendedName>
        <fullName evidence="2">SnoaL-like domain-containing protein</fullName>
    </recommendedName>
</protein>
<dbReference type="PANTHER" id="PTHR39598">
    <property type="entry name" value="AUSTINOL SYNTHESIS PROTEIN F-RELATED"/>
    <property type="match status" value="1"/>
</dbReference>
<dbReference type="SUPFAM" id="SSF54427">
    <property type="entry name" value="NTF2-like"/>
    <property type="match status" value="1"/>
</dbReference>
<organism evidence="3 4">
    <name type="scientific">Ephemerocybe angulata</name>
    <dbReference type="NCBI Taxonomy" id="980116"/>
    <lineage>
        <taxon>Eukaryota</taxon>
        <taxon>Fungi</taxon>
        <taxon>Dikarya</taxon>
        <taxon>Basidiomycota</taxon>
        <taxon>Agaricomycotina</taxon>
        <taxon>Agaricomycetes</taxon>
        <taxon>Agaricomycetidae</taxon>
        <taxon>Agaricales</taxon>
        <taxon>Agaricineae</taxon>
        <taxon>Psathyrellaceae</taxon>
        <taxon>Ephemerocybe</taxon>
    </lineage>
</organism>
<feature type="region of interest" description="Disordered" evidence="1">
    <location>
        <begin position="1"/>
        <end position="25"/>
    </location>
</feature>
<keyword evidence="4" id="KW-1185">Reference proteome</keyword>
<dbReference type="Gene3D" id="3.10.450.50">
    <property type="match status" value="1"/>
</dbReference>
<evidence type="ECO:0000313" key="4">
    <source>
        <dbReference type="Proteomes" id="UP000521943"/>
    </source>
</evidence>
<dbReference type="AlphaFoldDB" id="A0A8H6HHW0"/>
<dbReference type="Pfam" id="PF12680">
    <property type="entry name" value="SnoaL_2"/>
    <property type="match status" value="1"/>
</dbReference>
<dbReference type="EMBL" id="JACGCI010000082">
    <property type="protein sequence ID" value="KAF6747339.1"/>
    <property type="molecule type" value="Genomic_DNA"/>
</dbReference>
<gene>
    <name evidence="3" type="ORF">DFP72DRAFT_608096</name>
</gene>
<feature type="domain" description="SnoaL-like" evidence="2">
    <location>
        <begin position="37"/>
        <end position="131"/>
    </location>
</feature>
<dbReference type="InterPro" id="IPR037401">
    <property type="entry name" value="SnoaL-like"/>
</dbReference>
<dbReference type="InterPro" id="IPR050977">
    <property type="entry name" value="Fungal_Meroterpenoid_Isomerase"/>
</dbReference>
<name>A0A8H6HHW0_9AGAR</name>
<dbReference type="OrthoDB" id="3758478at2759"/>
<evidence type="ECO:0000313" key="3">
    <source>
        <dbReference type="EMBL" id="KAF6747339.1"/>
    </source>
</evidence>